<protein>
    <submittedName>
        <fullName evidence="1">Uncharacterized protein</fullName>
    </submittedName>
</protein>
<comment type="caution">
    <text evidence="1">The sequence shown here is derived from an EMBL/GenBank/DDBJ whole genome shotgun (WGS) entry which is preliminary data.</text>
</comment>
<organism evidence="1 2">
    <name type="scientific">Aquisalibacillus elongatus</name>
    <dbReference type="NCBI Taxonomy" id="485577"/>
    <lineage>
        <taxon>Bacteria</taxon>
        <taxon>Bacillati</taxon>
        <taxon>Bacillota</taxon>
        <taxon>Bacilli</taxon>
        <taxon>Bacillales</taxon>
        <taxon>Bacillaceae</taxon>
        <taxon>Aquisalibacillus</taxon>
    </lineage>
</organism>
<reference evidence="1 2" key="1">
    <citation type="submission" date="2018-11" db="EMBL/GenBank/DDBJ databases">
        <title>Genomic Encyclopedia of Type Strains, Phase IV (KMG-IV): sequencing the most valuable type-strain genomes for metagenomic binning, comparative biology and taxonomic classification.</title>
        <authorList>
            <person name="Goeker M."/>
        </authorList>
    </citation>
    <scope>NUCLEOTIDE SEQUENCE [LARGE SCALE GENOMIC DNA]</scope>
    <source>
        <strain evidence="1 2">DSM 18090</strain>
    </source>
</reference>
<dbReference type="EMBL" id="RKRF01000013">
    <property type="protein sequence ID" value="RPF50397.1"/>
    <property type="molecule type" value="Genomic_DNA"/>
</dbReference>
<accession>A0A3N5AZH0</accession>
<evidence type="ECO:0000313" key="1">
    <source>
        <dbReference type="EMBL" id="RPF50397.1"/>
    </source>
</evidence>
<sequence>MIKITVKDDQILVVFYLLVKFLEYYANISVNNFCCESVEVSGMKFIKGAN</sequence>
<dbReference type="AlphaFoldDB" id="A0A3N5AZH0"/>
<keyword evidence="2" id="KW-1185">Reference proteome</keyword>
<dbReference type="Proteomes" id="UP000276443">
    <property type="component" value="Unassembled WGS sequence"/>
</dbReference>
<evidence type="ECO:0000313" key="2">
    <source>
        <dbReference type="Proteomes" id="UP000276443"/>
    </source>
</evidence>
<name>A0A3N5AZH0_9BACI</name>
<gene>
    <name evidence="1" type="ORF">EDC24_2835</name>
</gene>
<proteinExistence type="predicted"/>